<evidence type="ECO:0000313" key="2">
    <source>
        <dbReference type="Proteomes" id="UP001193389"/>
    </source>
</evidence>
<name>A0A5K7SAU4_9BACT</name>
<organism evidence="1 2">
    <name type="scientific">Aquipluma nitroreducens</name>
    <dbReference type="NCBI Taxonomy" id="2010828"/>
    <lineage>
        <taxon>Bacteria</taxon>
        <taxon>Pseudomonadati</taxon>
        <taxon>Bacteroidota</taxon>
        <taxon>Bacteroidia</taxon>
        <taxon>Marinilabiliales</taxon>
        <taxon>Prolixibacteraceae</taxon>
        <taxon>Aquipluma</taxon>
    </lineage>
</organism>
<sequence>MELEMDKQQIDYTSNETDCPFASNSPLSQIMVIDQNPLLSEEKIELALNLLNKIRNSDTLADNEKLEAYIYIHQKMDLNEWLLPVVKEFIHFGIEKMKLYLYQRNQSSKGKLVDLHSYVVLTNPFTSRANEIDFMGWPGIEKEQASFHEWLARARAKRASLEPRDYEIEDSISND</sequence>
<dbReference type="AlphaFoldDB" id="A0A5K7SAU4"/>
<proteinExistence type="predicted"/>
<accession>A0A5K7SAU4</accession>
<evidence type="ECO:0000313" key="1">
    <source>
        <dbReference type="EMBL" id="BBE18567.1"/>
    </source>
</evidence>
<dbReference type="KEGG" id="anf:AQPE_2730"/>
<gene>
    <name evidence="1" type="ORF">AQPE_2730</name>
</gene>
<protein>
    <submittedName>
        <fullName evidence="1">Uncharacterized protein</fullName>
    </submittedName>
</protein>
<dbReference type="EMBL" id="AP018694">
    <property type="protein sequence ID" value="BBE18567.1"/>
    <property type="molecule type" value="Genomic_DNA"/>
</dbReference>
<dbReference type="RefSeq" id="WP_318346896.1">
    <property type="nucleotide sequence ID" value="NZ_AP018694.1"/>
</dbReference>
<reference evidence="1" key="1">
    <citation type="journal article" date="2020" name="Int. J. Syst. Evol. Microbiol.">
        <title>Aquipluma nitroreducens gen. nov. sp. nov., a novel facultatively anaerobic bacterium isolated from a freshwater lake.</title>
        <authorList>
            <person name="Watanabe M."/>
            <person name="Kojima H."/>
            <person name="Fukui M."/>
        </authorList>
    </citation>
    <scope>NUCLEOTIDE SEQUENCE</scope>
    <source>
        <strain evidence="1">MeG22</strain>
    </source>
</reference>
<keyword evidence="2" id="KW-1185">Reference proteome</keyword>
<dbReference type="Proteomes" id="UP001193389">
    <property type="component" value="Chromosome"/>
</dbReference>